<sequence>MKVRVPNLLSGY</sequence>
<accession>A0A2H5QY99</accession>
<dbReference type="Proteomes" id="UP000236630">
    <property type="component" value="Unassembled WGS sequence"/>
</dbReference>
<keyword evidence="2" id="KW-1185">Reference proteome</keyword>
<evidence type="ECO:0000313" key="1">
    <source>
        <dbReference type="EMBL" id="GAY69604.1"/>
    </source>
</evidence>
<protein>
    <submittedName>
        <fullName evidence="1">Uncharacterized protein</fullName>
    </submittedName>
</protein>
<comment type="caution">
    <text evidence="1">The sequence shown here is derived from an EMBL/GenBank/DDBJ whole genome shotgun (WGS) entry which is preliminary data.</text>
</comment>
<proteinExistence type="predicted"/>
<reference evidence="1 2" key="1">
    <citation type="journal article" date="2017" name="Front. Genet.">
        <title>Draft sequencing of the heterozygous diploid genome of Satsuma (Citrus unshiu Marc.) using a hybrid assembly approach.</title>
        <authorList>
            <person name="Shimizu T."/>
            <person name="Tanizawa Y."/>
            <person name="Mochizuki T."/>
            <person name="Nagasaki H."/>
            <person name="Yoshioka T."/>
            <person name="Toyoda A."/>
            <person name="Fujiyama A."/>
            <person name="Kaminuma E."/>
            <person name="Nakamura Y."/>
        </authorList>
    </citation>
    <scope>NUCLEOTIDE SEQUENCE [LARGE SCALE GENOMIC DNA]</scope>
    <source>
        <strain evidence="2">cv. Miyagawa wase</strain>
    </source>
</reference>
<gene>
    <name evidence="1" type="ORF">CUMW_288890</name>
</gene>
<dbReference type="EMBL" id="BDQV01011990">
    <property type="protein sequence ID" value="GAY69604.1"/>
    <property type="molecule type" value="Genomic_DNA"/>
</dbReference>
<evidence type="ECO:0000313" key="2">
    <source>
        <dbReference type="Proteomes" id="UP000236630"/>
    </source>
</evidence>
<organism evidence="1 2">
    <name type="scientific">Citrus unshiu</name>
    <name type="common">Satsuma mandarin</name>
    <name type="synonym">Citrus nobilis var. unshiu</name>
    <dbReference type="NCBI Taxonomy" id="55188"/>
    <lineage>
        <taxon>Eukaryota</taxon>
        <taxon>Viridiplantae</taxon>
        <taxon>Streptophyta</taxon>
        <taxon>Embryophyta</taxon>
        <taxon>Tracheophyta</taxon>
        <taxon>Spermatophyta</taxon>
        <taxon>Magnoliopsida</taxon>
        <taxon>eudicotyledons</taxon>
        <taxon>Gunneridae</taxon>
        <taxon>Pentapetalae</taxon>
        <taxon>rosids</taxon>
        <taxon>malvids</taxon>
        <taxon>Sapindales</taxon>
        <taxon>Rutaceae</taxon>
        <taxon>Aurantioideae</taxon>
        <taxon>Citrus</taxon>
    </lineage>
</organism>
<name>A0A2H5QY99_CITUN</name>